<evidence type="ECO:0000313" key="6">
    <source>
        <dbReference type="Proteomes" id="UP001597045"/>
    </source>
</evidence>
<keyword evidence="2" id="KW-0238">DNA-binding</keyword>
<feature type="non-terminal residue" evidence="5">
    <location>
        <position position="1"/>
    </location>
</feature>
<accession>A0ABW3MMZ2</accession>
<comment type="caution">
    <text evidence="5">The sequence shown here is derived from an EMBL/GenBank/DDBJ whole genome shotgun (WGS) entry which is preliminary data.</text>
</comment>
<feature type="domain" description="HTH araC/xylS-type" evidence="4">
    <location>
        <begin position="18"/>
        <end position="116"/>
    </location>
</feature>
<proteinExistence type="predicted"/>
<evidence type="ECO:0000313" key="5">
    <source>
        <dbReference type="EMBL" id="MFD1052073.1"/>
    </source>
</evidence>
<keyword evidence="6" id="KW-1185">Reference proteome</keyword>
<dbReference type="PANTHER" id="PTHR43280:SF28">
    <property type="entry name" value="HTH-TYPE TRANSCRIPTIONAL ACTIVATOR RHAS"/>
    <property type="match status" value="1"/>
</dbReference>
<dbReference type="SMART" id="SM00342">
    <property type="entry name" value="HTH_ARAC"/>
    <property type="match status" value="1"/>
</dbReference>
<dbReference type="InterPro" id="IPR009057">
    <property type="entry name" value="Homeodomain-like_sf"/>
</dbReference>
<reference evidence="6" key="1">
    <citation type="journal article" date="2019" name="Int. J. Syst. Evol. Microbiol.">
        <title>The Global Catalogue of Microorganisms (GCM) 10K type strain sequencing project: providing services to taxonomists for standard genome sequencing and annotation.</title>
        <authorList>
            <consortium name="The Broad Institute Genomics Platform"/>
            <consortium name="The Broad Institute Genome Sequencing Center for Infectious Disease"/>
            <person name="Wu L."/>
            <person name="Ma J."/>
        </authorList>
    </citation>
    <scope>NUCLEOTIDE SEQUENCE [LARGE SCALE GENOMIC DNA]</scope>
    <source>
        <strain evidence="6">JCM 31486</strain>
    </source>
</reference>
<dbReference type="PANTHER" id="PTHR43280">
    <property type="entry name" value="ARAC-FAMILY TRANSCRIPTIONAL REGULATOR"/>
    <property type="match status" value="1"/>
</dbReference>
<dbReference type="EMBL" id="JBHTIS010004107">
    <property type="protein sequence ID" value="MFD1052073.1"/>
    <property type="molecule type" value="Genomic_DNA"/>
</dbReference>
<sequence>AEVGRHLVTRTHPQEPLGPFLTWIRDHLHEPLTLTRIAGHAHVSERSLVRKFREATGMSVLGWVNRERVNQAKVLLETTEHRVADIAVMVGFGSVETFRRHFERHVGATASAYRAKFR</sequence>
<organism evidence="5 6">
    <name type="scientific">Kibdelosporangium lantanae</name>
    <dbReference type="NCBI Taxonomy" id="1497396"/>
    <lineage>
        <taxon>Bacteria</taxon>
        <taxon>Bacillati</taxon>
        <taxon>Actinomycetota</taxon>
        <taxon>Actinomycetes</taxon>
        <taxon>Pseudonocardiales</taxon>
        <taxon>Pseudonocardiaceae</taxon>
        <taxon>Kibdelosporangium</taxon>
    </lineage>
</organism>
<dbReference type="PROSITE" id="PS01124">
    <property type="entry name" value="HTH_ARAC_FAMILY_2"/>
    <property type="match status" value="1"/>
</dbReference>
<name>A0ABW3MMZ2_9PSEU</name>
<dbReference type="Gene3D" id="1.10.10.60">
    <property type="entry name" value="Homeodomain-like"/>
    <property type="match status" value="1"/>
</dbReference>
<evidence type="ECO:0000256" key="1">
    <source>
        <dbReference type="ARBA" id="ARBA00023015"/>
    </source>
</evidence>
<evidence type="ECO:0000259" key="4">
    <source>
        <dbReference type="PROSITE" id="PS01124"/>
    </source>
</evidence>
<dbReference type="InterPro" id="IPR018062">
    <property type="entry name" value="HTH_AraC-typ_CS"/>
</dbReference>
<keyword evidence="3" id="KW-0804">Transcription</keyword>
<dbReference type="PROSITE" id="PS00041">
    <property type="entry name" value="HTH_ARAC_FAMILY_1"/>
    <property type="match status" value="1"/>
</dbReference>
<dbReference type="Pfam" id="PF12833">
    <property type="entry name" value="HTH_18"/>
    <property type="match status" value="1"/>
</dbReference>
<dbReference type="InterPro" id="IPR018060">
    <property type="entry name" value="HTH_AraC"/>
</dbReference>
<evidence type="ECO:0000256" key="2">
    <source>
        <dbReference type="ARBA" id="ARBA00023125"/>
    </source>
</evidence>
<gene>
    <name evidence="5" type="ORF">ACFQ1S_44130</name>
</gene>
<protein>
    <submittedName>
        <fullName evidence="5">Helix-turn-helix domain-containing protein</fullName>
    </submittedName>
</protein>
<dbReference type="SUPFAM" id="SSF46689">
    <property type="entry name" value="Homeodomain-like"/>
    <property type="match status" value="2"/>
</dbReference>
<evidence type="ECO:0000256" key="3">
    <source>
        <dbReference type="ARBA" id="ARBA00023163"/>
    </source>
</evidence>
<dbReference type="Proteomes" id="UP001597045">
    <property type="component" value="Unassembled WGS sequence"/>
</dbReference>
<keyword evidence="1" id="KW-0805">Transcription regulation</keyword>